<feature type="domain" description="SH3b" evidence="2">
    <location>
        <begin position="485"/>
        <end position="557"/>
    </location>
</feature>
<evidence type="ECO:0000259" key="2">
    <source>
        <dbReference type="PROSITE" id="PS51781"/>
    </source>
</evidence>
<dbReference type="Pfam" id="PF05593">
    <property type="entry name" value="RHS_repeat"/>
    <property type="match status" value="2"/>
</dbReference>
<dbReference type="InterPro" id="IPR022385">
    <property type="entry name" value="Rhs_assc_core"/>
</dbReference>
<dbReference type="InterPro" id="IPR050708">
    <property type="entry name" value="T6SS_VgrG/RHS"/>
</dbReference>
<dbReference type="InterPro" id="IPR056823">
    <property type="entry name" value="TEN-like_YD-shell"/>
</dbReference>
<sequence length="1562" mass="169556">MTAFGYTNGFLTSITDPDGAVSRFTYDTAAGKGMMLTAADPYGYKVQYSYGSRAPYRVSKVTEYAGSTEGQSLTLAYGHNRTSFTDSKGRKEVYLFDNAGRTVSVRNDAGYGAAWQYLDTAKNKNKLSAATDLRYVSPQYLRGVTGGMAGWTRYSNADHVVVEDSAAGEAYIGTKCIRIRSTAASGDGAAFQNLTVKAGKKYVFSAYVRASVSELAAKGRIWLQIEDTAKNLAVVADSAGITAGTDGFKRLSVAFTAPDNGTGNGTSSLRILARTRNFKGTAWFDGLQMEEGEAAGRLNLVSNNCFQNGMTDHTALQFSGGDGVLKTGAAAQVPTVLKGTVNEDKVNIRAAAGTAYPALVMAPKGTSATIHGADYDSDGSIWYAIRAKIGNKTYDGYMKGTYLNLSISGAVVTVRGVVAADNLNLRAGAGTGYSAKTMMTAGTTVGIKGAAKDSSGTKWYRLAFTKNGTQYDGYASADYVAVMRPSTSHAAPSGTLNVRTEPNTSCSVAVQIGSSDKVNIVSHAGLKNGDLWYGVKLTKGGKAYTGYVLSDLVTVSSTDVPAEIRMGQQEKVPGGNGPTGDSVLKITGDEKNNKRCYQPLAISGKKGDCFMACGWGYADSVSLKEKFFESDPHAGNSLNSRKNRHFGLHINFISSDANDRNDIHYAEFGADCSEWQFMNTAFVARHDYVRVDIGFCYGSNSNNAYFTGLGLYKEEYGTSFAYDDKGNVVKVTDQAKKNSSFEYDTADNLKKLMDPKGNAFKYDYDKKHRVTGAASAAGMKYTFAYDNYGNPVTARTVDSSAETDAKKAMTSKAVYTTGTAEGQYMASQTSPEGVTTAYAWDVTKGFKNVSVSGHQADYSYDTMDRLTKVAGKAAVNGTETDVQVQYTYDRDRLTKITHNGFDYTFAYDGFGNRKSVSIAGKAAVSHDYEAKNGNLLKSTYANGWEVAYTYDNLDRVTEVKASKDGTSYTIGRYIYDKLGRVARFIDGQVSGKSCTYGYDLTDRLCEAVFDDGTAYRYTYDANDCLIKEVQTTPDGVRTVTRGYDADSRETSVACGSARVEKTFDKLGRLSSIRRNGGKHTTAYTYETASDGGQTGRIKTVKNGSGTWEYAYDAWGNVSKATENGSADSHTYTYDAQGQLTCEYDSDKKLYLGYQYDAGGNLTEVRSYPAGAEGGPEGTGTVLKTFAYDSTWKDQLASVTMDGKTRNFTYDANGNLLSDGKYTYSWTKGSLLEEVTGDGLEAVYTYDASGIRTSKKVNGITTEYLTAGGSVLSEKKNGVWQHYLYDGSGQLMAIRYKGADYYYIRDGLMSITGLVDANGVAVVNYRYDSWGILTGITGSMAGTLGKDNPYRFKGYYYDEETGMYYLKSRYYQPEICRFISADSYDVLTQSPMALVDTNLYNYCDNNPVYREDENGQFWNIVIPALIGAAVGTFLTWAATSATGQEYRTKDYLSDFVAGFIINLIPIKNISRAFYVIYTTGKGIYDGEEPKSIAFNAAIAWTASSLNISERLNLPHKTNYDKVANNVIDVVENAGREFVGAITSRIFNSGPSKTKASKSVKNSF</sequence>
<dbReference type="Proteomes" id="UP000260773">
    <property type="component" value="Unassembled WGS sequence"/>
</dbReference>
<comment type="caution">
    <text evidence="3">The sequence shown here is derived from an EMBL/GenBank/DDBJ whole genome shotgun (WGS) entry which is preliminary data.</text>
</comment>
<dbReference type="SMART" id="SM00287">
    <property type="entry name" value="SH3b"/>
    <property type="match status" value="3"/>
</dbReference>
<accession>A0A3E2TK98</accession>
<dbReference type="SUPFAM" id="SSF49785">
    <property type="entry name" value="Galactose-binding domain-like"/>
    <property type="match status" value="1"/>
</dbReference>
<dbReference type="InterPro" id="IPR031325">
    <property type="entry name" value="RHS_repeat"/>
</dbReference>
<dbReference type="Gene3D" id="2.180.10.10">
    <property type="entry name" value="RHS repeat-associated core"/>
    <property type="match status" value="2"/>
</dbReference>
<protein>
    <recommendedName>
        <fullName evidence="2">SH3b domain-containing protein</fullName>
    </recommendedName>
</protein>
<dbReference type="Pfam" id="PF25023">
    <property type="entry name" value="TEN_YD-shell"/>
    <property type="match status" value="1"/>
</dbReference>
<dbReference type="Gene3D" id="2.60.120.260">
    <property type="entry name" value="Galactose-binding domain-like"/>
    <property type="match status" value="1"/>
</dbReference>
<dbReference type="NCBIfam" id="TIGR01643">
    <property type="entry name" value="YD_repeat_2x"/>
    <property type="match status" value="3"/>
</dbReference>
<dbReference type="PANTHER" id="PTHR32305">
    <property type="match status" value="1"/>
</dbReference>
<dbReference type="NCBIfam" id="TIGR03696">
    <property type="entry name" value="Rhs_assc_core"/>
    <property type="match status" value="1"/>
</dbReference>
<keyword evidence="1" id="KW-0677">Repeat</keyword>
<evidence type="ECO:0000256" key="1">
    <source>
        <dbReference type="ARBA" id="ARBA00022737"/>
    </source>
</evidence>
<reference evidence="3 4" key="1">
    <citation type="submission" date="2018-08" db="EMBL/GenBank/DDBJ databases">
        <title>A genome reference for cultivated species of the human gut microbiota.</title>
        <authorList>
            <person name="Zou Y."/>
            <person name="Xue W."/>
            <person name="Luo G."/>
        </authorList>
    </citation>
    <scope>NUCLEOTIDE SEQUENCE [LARGE SCALE GENOMIC DNA]</scope>
    <source>
        <strain evidence="3 4">AF45-17</strain>
    </source>
</reference>
<evidence type="ECO:0000313" key="3">
    <source>
        <dbReference type="EMBL" id="RGB77388.1"/>
    </source>
</evidence>
<gene>
    <name evidence="3" type="ORF">DW070_12515</name>
</gene>
<dbReference type="InterPro" id="IPR008979">
    <property type="entry name" value="Galactose-bd-like_sf"/>
</dbReference>
<organism evidence="3 4">
    <name type="scientific">Coprococcus catus</name>
    <dbReference type="NCBI Taxonomy" id="116085"/>
    <lineage>
        <taxon>Bacteria</taxon>
        <taxon>Bacillati</taxon>
        <taxon>Bacillota</taxon>
        <taxon>Clostridia</taxon>
        <taxon>Lachnospirales</taxon>
        <taxon>Lachnospiraceae</taxon>
        <taxon>Coprococcus</taxon>
    </lineage>
</organism>
<proteinExistence type="predicted"/>
<name>A0A3E2TK98_9FIRM</name>
<dbReference type="EMBL" id="QVEP01000035">
    <property type="protein sequence ID" value="RGB77388.1"/>
    <property type="molecule type" value="Genomic_DNA"/>
</dbReference>
<dbReference type="PROSITE" id="PS51781">
    <property type="entry name" value="SH3B"/>
    <property type="match status" value="1"/>
</dbReference>
<dbReference type="PANTHER" id="PTHR32305:SF15">
    <property type="entry name" value="PROTEIN RHSA-RELATED"/>
    <property type="match status" value="1"/>
</dbReference>
<dbReference type="InterPro" id="IPR003646">
    <property type="entry name" value="SH3-like_bac-type"/>
</dbReference>
<dbReference type="InterPro" id="IPR006530">
    <property type="entry name" value="YD"/>
</dbReference>
<dbReference type="Gene3D" id="2.30.30.40">
    <property type="entry name" value="SH3 Domains"/>
    <property type="match status" value="3"/>
</dbReference>
<dbReference type="Pfam" id="PF08239">
    <property type="entry name" value="SH3_3"/>
    <property type="match status" value="1"/>
</dbReference>
<evidence type="ECO:0000313" key="4">
    <source>
        <dbReference type="Proteomes" id="UP000260773"/>
    </source>
</evidence>